<feature type="transmembrane region" description="Helical" evidence="2">
    <location>
        <begin position="48"/>
        <end position="67"/>
    </location>
</feature>
<reference evidence="3" key="1">
    <citation type="submission" date="2021-02" db="EMBL/GenBank/DDBJ databases">
        <authorList>
            <person name="Palmer J.M."/>
        </authorList>
    </citation>
    <scope>NUCLEOTIDE SEQUENCE</scope>
    <source>
        <strain evidence="3">SCRP734</strain>
    </source>
</reference>
<sequence length="112" mass="12086">MPSVLKAQSWTVTHIPKPPPQSQRSVRAHSSSRTATHRQTETSTMVRMLALASLFVVAIVSFSPAQATVPDPMTVVAKANNVAMDTSSQALDTVTDAAKRNTNDKSQIQKKV</sequence>
<dbReference type="Proteomes" id="UP000694044">
    <property type="component" value="Unassembled WGS sequence"/>
</dbReference>
<evidence type="ECO:0000313" key="4">
    <source>
        <dbReference type="Proteomes" id="UP000694044"/>
    </source>
</evidence>
<protein>
    <submittedName>
        <fullName evidence="3">Uncharacterized protein</fullName>
    </submittedName>
</protein>
<dbReference type="EMBL" id="JAGDFM010000478">
    <property type="protein sequence ID" value="KAG7377824.1"/>
    <property type="molecule type" value="Genomic_DNA"/>
</dbReference>
<organism evidence="3 4">
    <name type="scientific">Phytophthora pseudosyringae</name>
    <dbReference type="NCBI Taxonomy" id="221518"/>
    <lineage>
        <taxon>Eukaryota</taxon>
        <taxon>Sar</taxon>
        <taxon>Stramenopiles</taxon>
        <taxon>Oomycota</taxon>
        <taxon>Peronosporomycetes</taxon>
        <taxon>Peronosporales</taxon>
        <taxon>Peronosporaceae</taxon>
        <taxon>Phytophthora</taxon>
    </lineage>
</organism>
<gene>
    <name evidence="3" type="ORF">PHYPSEUDO_010930</name>
</gene>
<evidence type="ECO:0000313" key="3">
    <source>
        <dbReference type="EMBL" id="KAG7377824.1"/>
    </source>
</evidence>
<feature type="compositionally biased region" description="Polar residues" evidence="1">
    <location>
        <begin position="1"/>
        <end position="12"/>
    </location>
</feature>
<name>A0A8T1VEB5_9STRA</name>
<evidence type="ECO:0000256" key="2">
    <source>
        <dbReference type="SAM" id="Phobius"/>
    </source>
</evidence>
<comment type="caution">
    <text evidence="3">The sequence shown here is derived from an EMBL/GenBank/DDBJ whole genome shotgun (WGS) entry which is preliminary data.</text>
</comment>
<proteinExistence type="predicted"/>
<dbReference type="OrthoDB" id="123079at2759"/>
<evidence type="ECO:0000256" key="1">
    <source>
        <dbReference type="SAM" id="MobiDB-lite"/>
    </source>
</evidence>
<keyword evidence="2" id="KW-0472">Membrane</keyword>
<feature type="region of interest" description="Disordered" evidence="1">
    <location>
        <begin position="1"/>
        <end position="41"/>
    </location>
</feature>
<keyword evidence="2" id="KW-0812">Transmembrane</keyword>
<dbReference type="AlphaFoldDB" id="A0A8T1VEB5"/>
<keyword evidence="2" id="KW-1133">Transmembrane helix</keyword>
<accession>A0A8T1VEB5</accession>
<keyword evidence="4" id="KW-1185">Reference proteome</keyword>
<feature type="compositionally biased region" description="Polar residues" evidence="1">
    <location>
        <begin position="22"/>
        <end position="34"/>
    </location>
</feature>